<feature type="region of interest" description="Disordered" evidence="1">
    <location>
        <begin position="144"/>
        <end position="170"/>
    </location>
</feature>
<feature type="region of interest" description="Disordered" evidence="1">
    <location>
        <begin position="203"/>
        <end position="265"/>
    </location>
</feature>
<feature type="compositionally biased region" description="Pro residues" evidence="1">
    <location>
        <begin position="243"/>
        <end position="254"/>
    </location>
</feature>
<name>A0A9W7T0A7_9PEZI</name>
<sequence>MHRCRCSTTRALDLFVQDVAGLSIHRHRQHPPAVLIPQRRFRTRPPPRQSDAAVTAVHPDHDFVPFQVGRVNPKAAVAHAKPISAVQEQRVDEDWTPEIELVSPLPLSTLHSHEQPSAIEQTVQQTHHSVSTIDAVSLPLTQLPTAPHLPQAQPPTLHRPPHEQKPRPTAAAGAFAPLKKAKEQQLARGVDVDQLHTVLSKIEKLEGPDVAAPPRHSPTQTQKPRPPPRARDLQPPSAAKTPPAKPTPKPPPREPWQVQKSALAH</sequence>
<evidence type="ECO:0000313" key="3">
    <source>
        <dbReference type="Proteomes" id="UP001138500"/>
    </source>
</evidence>
<feature type="non-terminal residue" evidence="2">
    <location>
        <position position="265"/>
    </location>
</feature>
<reference evidence="2 3" key="1">
    <citation type="journal article" date="2018" name="IMA Fungus">
        <title>IMA Genome-F 10: Nine draft genome sequences of Claviceps purpurea s.lat., including C. arundinis, C. humidiphila, and C. cf. spartinae, pseudomolecules for the pitch canker pathogen Fusarium circinatum, draft genome of Davidsoniella eucalypti, Grosmannia galeiformis, Quambalaria eucalypti, and Teratosphaeria destructans.</title>
        <authorList>
            <person name="Wingfield B.D."/>
            <person name="Liu M."/>
            <person name="Nguyen H.D."/>
            <person name="Lane F.A."/>
            <person name="Morgan S.W."/>
            <person name="De Vos L."/>
            <person name="Wilken P.M."/>
            <person name="Duong T.A."/>
            <person name="Aylward J."/>
            <person name="Coetzee M.P."/>
            <person name="Dadej K."/>
            <person name="De Beer Z.W."/>
            <person name="Findlay W."/>
            <person name="Havenga M."/>
            <person name="Kolarik M."/>
            <person name="Menzies J.G."/>
            <person name="Naidoo K."/>
            <person name="Pochopski O."/>
            <person name="Shoukouhi P."/>
            <person name="Santana Q.C."/>
            <person name="Seifert K.A."/>
            <person name="Soal N."/>
            <person name="Steenkamp E.T."/>
            <person name="Tatham C.T."/>
            <person name="van der Nest M.A."/>
            <person name="Wingfield M.J."/>
        </authorList>
    </citation>
    <scope>NUCLEOTIDE SEQUENCE [LARGE SCALE GENOMIC DNA]</scope>
    <source>
        <strain evidence="2">CMW44962</strain>
    </source>
</reference>
<evidence type="ECO:0000313" key="2">
    <source>
        <dbReference type="EMBL" id="KAH9844942.1"/>
    </source>
</evidence>
<dbReference type="EMBL" id="RIBY02000197">
    <property type="protein sequence ID" value="KAH9844942.1"/>
    <property type="molecule type" value="Genomic_DNA"/>
</dbReference>
<dbReference type="OrthoDB" id="5578174at2759"/>
<reference evidence="2 3" key="2">
    <citation type="journal article" date="2021" name="Curr. Genet.">
        <title>Genetic response to nitrogen starvation in the aggressive Eucalyptus foliar pathogen Teratosphaeria destructans.</title>
        <authorList>
            <person name="Havenga M."/>
            <person name="Wingfield B.D."/>
            <person name="Wingfield M.J."/>
            <person name="Dreyer L.L."/>
            <person name="Roets F."/>
            <person name="Aylward J."/>
        </authorList>
    </citation>
    <scope>NUCLEOTIDE SEQUENCE [LARGE SCALE GENOMIC DNA]</scope>
    <source>
        <strain evidence="2">CMW44962</strain>
    </source>
</reference>
<protein>
    <submittedName>
        <fullName evidence="2">Uncharacterized protein</fullName>
    </submittedName>
</protein>
<dbReference type="AlphaFoldDB" id="A0A9W7T0A7"/>
<dbReference type="Proteomes" id="UP001138500">
    <property type="component" value="Unassembled WGS sequence"/>
</dbReference>
<comment type="caution">
    <text evidence="2">The sequence shown here is derived from an EMBL/GenBank/DDBJ whole genome shotgun (WGS) entry which is preliminary data.</text>
</comment>
<organism evidence="2 3">
    <name type="scientific">Teratosphaeria destructans</name>
    <dbReference type="NCBI Taxonomy" id="418781"/>
    <lineage>
        <taxon>Eukaryota</taxon>
        <taxon>Fungi</taxon>
        <taxon>Dikarya</taxon>
        <taxon>Ascomycota</taxon>
        <taxon>Pezizomycotina</taxon>
        <taxon>Dothideomycetes</taxon>
        <taxon>Dothideomycetidae</taxon>
        <taxon>Mycosphaerellales</taxon>
        <taxon>Teratosphaeriaceae</taxon>
        <taxon>Teratosphaeria</taxon>
    </lineage>
</organism>
<accession>A0A9W7T0A7</accession>
<gene>
    <name evidence="2" type="ORF">Tdes44962_MAKER10502</name>
</gene>
<keyword evidence="3" id="KW-1185">Reference proteome</keyword>
<proteinExistence type="predicted"/>
<evidence type="ECO:0000256" key="1">
    <source>
        <dbReference type="SAM" id="MobiDB-lite"/>
    </source>
</evidence>